<feature type="non-terminal residue" evidence="1">
    <location>
        <position position="1"/>
    </location>
</feature>
<dbReference type="EMBL" id="BKCJ011345208">
    <property type="protein sequence ID" value="GFD23500.1"/>
    <property type="molecule type" value="Genomic_DNA"/>
</dbReference>
<proteinExistence type="predicted"/>
<accession>A0A699ULP0</accession>
<organism evidence="1">
    <name type="scientific">Tanacetum cinerariifolium</name>
    <name type="common">Dalmatian daisy</name>
    <name type="synonym">Chrysanthemum cinerariifolium</name>
    <dbReference type="NCBI Taxonomy" id="118510"/>
    <lineage>
        <taxon>Eukaryota</taxon>
        <taxon>Viridiplantae</taxon>
        <taxon>Streptophyta</taxon>
        <taxon>Embryophyta</taxon>
        <taxon>Tracheophyta</taxon>
        <taxon>Spermatophyta</taxon>
        <taxon>Magnoliopsida</taxon>
        <taxon>eudicotyledons</taxon>
        <taxon>Gunneridae</taxon>
        <taxon>Pentapetalae</taxon>
        <taxon>asterids</taxon>
        <taxon>campanulids</taxon>
        <taxon>Asterales</taxon>
        <taxon>Asteraceae</taxon>
        <taxon>Asteroideae</taxon>
        <taxon>Anthemideae</taxon>
        <taxon>Anthemidinae</taxon>
        <taxon>Tanacetum</taxon>
    </lineage>
</organism>
<protein>
    <submittedName>
        <fullName evidence="1">Uncharacterized protein</fullName>
    </submittedName>
</protein>
<dbReference type="AlphaFoldDB" id="A0A699ULP0"/>
<evidence type="ECO:0000313" key="1">
    <source>
        <dbReference type="EMBL" id="GFD23500.1"/>
    </source>
</evidence>
<sequence length="53" mass="5458">VGAAHGPALAGEGGRELRLHRLLGRPALLVGGQAQIAAGEQEHFGLRGRSHVL</sequence>
<reference evidence="1" key="1">
    <citation type="journal article" date="2019" name="Sci. Rep.">
        <title>Draft genome of Tanacetum cinerariifolium, the natural source of mosquito coil.</title>
        <authorList>
            <person name="Yamashiro T."/>
            <person name="Shiraishi A."/>
            <person name="Satake H."/>
            <person name="Nakayama K."/>
        </authorList>
    </citation>
    <scope>NUCLEOTIDE SEQUENCE</scope>
</reference>
<comment type="caution">
    <text evidence="1">The sequence shown here is derived from an EMBL/GenBank/DDBJ whole genome shotgun (WGS) entry which is preliminary data.</text>
</comment>
<gene>
    <name evidence="1" type="ORF">Tci_895469</name>
</gene>
<name>A0A699ULP0_TANCI</name>